<accession>A0A9N7RI00</accession>
<organism evidence="1 2">
    <name type="scientific">Striga hermonthica</name>
    <name type="common">Purple witchweed</name>
    <name type="synonym">Buchnera hermonthica</name>
    <dbReference type="NCBI Taxonomy" id="68872"/>
    <lineage>
        <taxon>Eukaryota</taxon>
        <taxon>Viridiplantae</taxon>
        <taxon>Streptophyta</taxon>
        <taxon>Embryophyta</taxon>
        <taxon>Tracheophyta</taxon>
        <taxon>Spermatophyta</taxon>
        <taxon>Magnoliopsida</taxon>
        <taxon>eudicotyledons</taxon>
        <taxon>Gunneridae</taxon>
        <taxon>Pentapetalae</taxon>
        <taxon>asterids</taxon>
        <taxon>lamiids</taxon>
        <taxon>Lamiales</taxon>
        <taxon>Orobanchaceae</taxon>
        <taxon>Buchnereae</taxon>
        <taxon>Striga</taxon>
    </lineage>
</organism>
<proteinExistence type="predicted"/>
<feature type="non-terminal residue" evidence="1">
    <location>
        <position position="95"/>
    </location>
</feature>
<name>A0A9N7RI00_STRHE</name>
<keyword evidence="2" id="KW-1185">Reference proteome</keyword>
<reference evidence="1" key="1">
    <citation type="submission" date="2019-12" db="EMBL/GenBank/DDBJ databases">
        <authorList>
            <person name="Scholes J."/>
        </authorList>
    </citation>
    <scope>NUCLEOTIDE SEQUENCE</scope>
</reference>
<evidence type="ECO:0000313" key="2">
    <source>
        <dbReference type="Proteomes" id="UP001153555"/>
    </source>
</evidence>
<evidence type="ECO:0000313" key="1">
    <source>
        <dbReference type="EMBL" id="CAA0830351.1"/>
    </source>
</evidence>
<protein>
    <submittedName>
        <fullName evidence="1">Uncharacterized protein</fullName>
    </submittedName>
</protein>
<comment type="caution">
    <text evidence="1">The sequence shown here is derived from an EMBL/GenBank/DDBJ whole genome shotgun (WGS) entry which is preliminary data.</text>
</comment>
<dbReference type="AlphaFoldDB" id="A0A9N7RI00"/>
<dbReference type="Proteomes" id="UP001153555">
    <property type="component" value="Unassembled WGS sequence"/>
</dbReference>
<dbReference type="EMBL" id="CACSLK010027829">
    <property type="protein sequence ID" value="CAA0830351.1"/>
    <property type="molecule type" value="Genomic_DNA"/>
</dbReference>
<gene>
    <name evidence="1" type="ORF">SHERM_25775</name>
</gene>
<sequence length="95" mass="10548">VETTGCAAVGWQLHLEHHYWTGRDVTERGNGRCGLDTPAAQRMSSLLPRRRAAESCDTPEFSAFRTAQEEERGYVACAAHICTSAQILCEEIPLR</sequence>